<dbReference type="EMBL" id="JAADJG010000383">
    <property type="protein sequence ID" value="KAF4447679.1"/>
    <property type="molecule type" value="Genomic_DNA"/>
</dbReference>
<evidence type="ECO:0000256" key="1">
    <source>
        <dbReference type="SAM" id="Phobius"/>
    </source>
</evidence>
<dbReference type="Proteomes" id="UP000605986">
    <property type="component" value="Unassembled WGS sequence"/>
</dbReference>
<sequence>MFIIAFPTFAGSMTGYTPKNEAYINTVNVDDEGTNCSEMYQNIAEAFVSQSKDRYQWGFSFLQLFVMMILLQVWSLGLVVMWKNAHYTLRLNNNAAPSGGWKILLEFTAAINLELEDNGMDPDTMEDKHIEHEIEQLLQGGSISSPRLTEGSFSTWRWIWKQKWYFLAAMFSILFIILENILRMPGLYPQILVVDAGDDEVGRDAIVFSTLYGTLFVIKLTLEAFKKPKN</sequence>
<comment type="caution">
    <text evidence="2">The sequence shown here is derived from an EMBL/GenBank/DDBJ whole genome shotgun (WGS) entry which is preliminary data.</text>
</comment>
<name>A0A8H4KD89_9HYPO</name>
<keyword evidence="1" id="KW-0472">Membrane</keyword>
<reference evidence="2" key="1">
    <citation type="submission" date="2020-01" db="EMBL/GenBank/DDBJ databases">
        <title>Identification and distribution of gene clusters putatively required for synthesis of sphingolipid metabolism inhibitors in phylogenetically diverse species of the filamentous fungus Fusarium.</title>
        <authorList>
            <person name="Kim H.-S."/>
            <person name="Busman M."/>
            <person name="Brown D.W."/>
            <person name="Divon H."/>
            <person name="Uhlig S."/>
            <person name="Proctor R.H."/>
        </authorList>
    </citation>
    <scope>NUCLEOTIDE SEQUENCE</scope>
    <source>
        <strain evidence="2">NRRL 53441</strain>
    </source>
</reference>
<keyword evidence="1" id="KW-1133">Transmembrane helix</keyword>
<feature type="transmembrane region" description="Helical" evidence="1">
    <location>
        <begin position="164"/>
        <end position="185"/>
    </location>
</feature>
<keyword evidence="1" id="KW-0812">Transmembrane</keyword>
<feature type="transmembrane region" description="Helical" evidence="1">
    <location>
        <begin position="61"/>
        <end position="82"/>
    </location>
</feature>
<evidence type="ECO:0000313" key="3">
    <source>
        <dbReference type="Proteomes" id="UP000605986"/>
    </source>
</evidence>
<protein>
    <submittedName>
        <fullName evidence="2">Uncharacterized protein</fullName>
    </submittedName>
</protein>
<accession>A0A8H4KD89</accession>
<feature type="transmembrane region" description="Helical" evidence="1">
    <location>
        <begin position="205"/>
        <end position="222"/>
    </location>
</feature>
<dbReference type="AlphaFoldDB" id="A0A8H4KD89"/>
<keyword evidence="3" id="KW-1185">Reference proteome</keyword>
<evidence type="ECO:0000313" key="2">
    <source>
        <dbReference type="EMBL" id="KAF4447679.1"/>
    </source>
</evidence>
<organism evidence="2 3">
    <name type="scientific">Fusarium austroafricanum</name>
    <dbReference type="NCBI Taxonomy" id="2364996"/>
    <lineage>
        <taxon>Eukaryota</taxon>
        <taxon>Fungi</taxon>
        <taxon>Dikarya</taxon>
        <taxon>Ascomycota</taxon>
        <taxon>Pezizomycotina</taxon>
        <taxon>Sordariomycetes</taxon>
        <taxon>Hypocreomycetidae</taxon>
        <taxon>Hypocreales</taxon>
        <taxon>Nectriaceae</taxon>
        <taxon>Fusarium</taxon>
        <taxon>Fusarium concolor species complex</taxon>
    </lineage>
</organism>
<proteinExistence type="predicted"/>
<dbReference type="OrthoDB" id="3903561at2759"/>
<gene>
    <name evidence="2" type="ORF">F53441_8825</name>
</gene>